<dbReference type="EMBL" id="MDYQ01000269">
    <property type="protein sequence ID" value="PRP77346.1"/>
    <property type="molecule type" value="Genomic_DNA"/>
</dbReference>
<evidence type="ECO:0000313" key="4">
    <source>
        <dbReference type="Proteomes" id="UP000241769"/>
    </source>
</evidence>
<feature type="domain" description="SCP" evidence="2">
    <location>
        <begin position="21"/>
        <end position="163"/>
    </location>
</feature>
<dbReference type="InterPro" id="IPR014044">
    <property type="entry name" value="CAP_dom"/>
</dbReference>
<dbReference type="AlphaFoldDB" id="A0A2P6N063"/>
<accession>A0A2P6N063</accession>
<dbReference type="PROSITE" id="PS01009">
    <property type="entry name" value="CRISP_1"/>
    <property type="match status" value="1"/>
</dbReference>
<dbReference type="Gene3D" id="3.40.33.10">
    <property type="entry name" value="CAP"/>
    <property type="match status" value="1"/>
</dbReference>
<keyword evidence="1" id="KW-0732">Signal</keyword>
<dbReference type="InParanoid" id="A0A2P6N063"/>
<dbReference type="Proteomes" id="UP000241769">
    <property type="component" value="Unassembled WGS sequence"/>
</dbReference>
<dbReference type="SUPFAM" id="SSF55797">
    <property type="entry name" value="PR-1-like"/>
    <property type="match status" value="1"/>
</dbReference>
<evidence type="ECO:0000313" key="3">
    <source>
        <dbReference type="EMBL" id="PRP77346.1"/>
    </source>
</evidence>
<dbReference type="PRINTS" id="PR00837">
    <property type="entry name" value="V5TPXLIKE"/>
</dbReference>
<comment type="caution">
    <text evidence="3">The sequence shown here is derived from an EMBL/GenBank/DDBJ whole genome shotgun (WGS) entry which is preliminary data.</text>
</comment>
<feature type="signal peptide" evidence="1">
    <location>
        <begin position="1"/>
        <end position="19"/>
    </location>
</feature>
<proteinExistence type="predicted"/>
<evidence type="ECO:0000259" key="2">
    <source>
        <dbReference type="SMART" id="SM00198"/>
    </source>
</evidence>
<dbReference type="InterPro" id="IPR035940">
    <property type="entry name" value="CAP_sf"/>
</dbReference>
<sequence>MQAFFVLFALLLVASPIVADDNINVILSFHNAMRAKFNLQPLTWSSQAASVSQSWASNCAFQHNTNRLGGENIWAGSGGSPINTGDVSGAVTSWNNEGSDYSCKSNSCTQGKTCGHFTQVIWNTTTAVGCGWAVCTSNSPFGSNFPTWKFVVCDYTPAGNYVGLAPVSQQQCSYSANVKVNVNGTLIFTQGGQGGSPHLFSNVLLLISAIIIGSLF</sequence>
<feature type="chain" id="PRO_5015178265" evidence="1">
    <location>
        <begin position="20"/>
        <end position="216"/>
    </location>
</feature>
<dbReference type="OrthoDB" id="337038at2759"/>
<dbReference type="GO" id="GO:0005576">
    <property type="term" value="C:extracellular region"/>
    <property type="evidence" value="ECO:0007669"/>
    <property type="project" value="InterPro"/>
</dbReference>
<gene>
    <name evidence="3" type="ORF">PROFUN_05591</name>
</gene>
<evidence type="ECO:0000256" key="1">
    <source>
        <dbReference type="SAM" id="SignalP"/>
    </source>
</evidence>
<dbReference type="PANTHER" id="PTHR10334">
    <property type="entry name" value="CYSTEINE-RICH SECRETORY PROTEIN-RELATED"/>
    <property type="match status" value="1"/>
</dbReference>
<dbReference type="InterPro" id="IPR018244">
    <property type="entry name" value="Allrgn_V5/Tpx1_CS"/>
</dbReference>
<dbReference type="SMART" id="SM00198">
    <property type="entry name" value="SCP"/>
    <property type="match status" value="1"/>
</dbReference>
<protein>
    <submittedName>
        <fullName evidence="3">Scp-like family protein</fullName>
    </submittedName>
</protein>
<organism evidence="3 4">
    <name type="scientific">Planoprotostelium fungivorum</name>
    <dbReference type="NCBI Taxonomy" id="1890364"/>
    <lineage>
        <taxon>Eukaryota</taxon>
        <taxon>Amoebozoa</taxon>
        <taxon>Evosea</taxon>
        <taxon>Variosea</taxon>
        <taxon>Cavosteliida</taxon>
        <taxon>Cavosteliaceae</taxon>
        <taxon>Planoprotostelium</taxon>
    </lineage>
</organism>
<dbReference type="InterPro" id="IPR002413">
    <property type="entry name" value="V5_allergen-like"/>
</dbReference>
<name>A0A2P6N063_9EUKA</name>
<dbReference type="Pfam" id="PF00188">
    <property type="entry name" value="CAP"/>
    <property type="match status" value="1"/>
</dbReference>
<dbReference type="InterPro" id="IPR001283">
    <property type="entry name" value="CRISP-related"/>
</dbReference>
<keyword evidence="4" id="KW-1185">Reference proteome</keyword>
<dbReference type="PRINTS" id="PR00838">
    <property type="entry name" value="V5ALLERGEN"/>
</dbReference>
<dbReference type="STRING" id="1890364.A0A2P6N063"/>
<reference evidence="3 4" key="1">
    <citation type="journal article" date="2018" name="Genome Biol. Evol.">
        <title>Multiple Roots of Fruiting Body Formation in Amoebozoa.</title>
        <authorList>
            <person name="Hillmann F."/>
            <person name="Forbes G."/>
            <person name="Novohradska S."/>
            <person name="Ferling I."/>
            <person name="Riege K."/>
            <person name="Groth M."/>
            <person name="Westermann M."/>
            <person name="Marz M."/>
            <person name="Spaller T."/>
            <person name="Winckler T."/>
            <person name="Schaap P."/>
            <person name="Glockner G."/>
        </authorList>
    </citation>
    <scope>NUCLEOTIDE SEQUENCE [LARGE SCALE GENOMIC DNA]</scope>
    <source>
        <strain evidence="3 4">Jena</strain>
    </source>
</reference>